<keyword evidence="4 7" id="KW-0812">Transmembrane</keyword>
<evidence type="ECO:0000256" key="2">
    <source>
        <dbReference type="ARBA" id="ARBA00010581"/>
    </source>
</evidence>
<keyword evidence="6 7" id="KW-0472">Membrane</keyword>
<feature type="transmembrane region" description="Helical" evidence="7">
    <location>
        <begin position="31"/>
        <end position="51"/>
    </location>
</feature>
<dbReference type="InterPro" id="IPR024791">
    <property type="entry name" value="Cyt_c/ubiquinol_Oxase_su3"/>
</dbReference>
<dbReference type="InterPro" id="IPR035973">
    <property type="entry name" value="Cyt_c_oxidase_su3-like_sf"/>
</dbReference>
<evidence type="ECO:0000313" key="9">
    <source>
        <dbReference type="EMBL" id="SDH38424.1"/>
    </source>
</evidence>
<name>A0A1G8BZ75_9FLAO</name>
<dbReference type="RefSeq" id="WP_090405493.1">
    <property type="nucleotide sequence ID" value="NZ_FNDQ01000003.1"/>
</dbReference>
<reference evidence="10" key="1">
    <citation type="submission" date="2016-10" db="EMBL/GenBank/DDBJ databases">
        <authorList>
            <person name="Varghese N."/>
            <person name="Submissions S."/>
        </authorList>
    </citation>
    <scope>NUCLEOTIDE SEQUENCE [LARGE SCALE GENOMIC DNA]</scope>
    <source>
        <strain evidence="10">DSM 23313</strain>
    </source>
</reference>
<feature type="transmembrane region" description="Helical" evidence="7">
    <location>
        <begin position="307"/>
        <end position="325"/>
    </location>
</feature>
<dbReference type="EMBL" id="FNDQ01000003">
    <property type="protein sequence ID" value="SDH38424.1"/>
    <property type="molecule type" value="Genomic_DNA"/>
</dbReference>
<dbReference type="SUPFAM" id="SSF81452">
    <property type="entry name" value="Cytochrome c oxidase subunit III-like"/>
    <property type="match status" value="2"/>
</dbReference>
<accession>A0A1G8BZ75</accession>
<evidence type="ECO:0000256" key="3">
    <source>
        <dbReference type="ARBA" id="ARBA00022475"/>
    </source>
</evidence>
<evidence type="ECO:0000313" key="10">
    <source>
        <dbReference type="Proteomes" id="UP000243588"/>
    </source>
</evidence>
<keyword evidence="3" id="KW-1003">Cell membrane</keyword>
<keyword evidence="5 7" id="KW-1133">Transmembrane helix</keyword>
<feature type="transmembrane region" description="Helical" evidence="7">
    <location>
        <begin position="80"/>
        <end position="100"/>
    </location>
</feature>
<dbReference type="Gene3D" id="1.20.120.80">
    <property type="entry name" value="Cytochrome c oxidase, subunit III, four-helix bundle"/>
    <property type="match status" value="2"/>
</dbReference>
<sequence length="326" mass="36934">MGATVTTAATKETTWGGGNEPLKVSYGKMMMWYFILSDSLTFCGFLVGYGFTRYKFQDTWPIADEVFNHFPFLHGVDAPMYYVALMTFILIFSSVTMVLAVDAGHQMKKNKVATYMFLTIVGGLVFLGSQAWEWKNFINGSYGAVETRGGSILQFVGEDGKQIALSDFALVDANRNEATLTRADATWFVKGPEATTYSIEEVKAGFEANPNVRIRTQKTTDEKHKEILTREESVKRLNDAVLVVEGASLIRNEYGHKTFADFFFFITGFHGFHVFTGILINVVIFFNVLMGTYQKRGSYEMVEKGGLYWHFVDLVWVFVFTFFYLV</sequence>
<dbReference type="InterPro" id="IPR013833">
    <property type="entry name" value="Cyt_c_oxidase_su3_a-hlx"/>
</dbReference>
<comment type="similarity">
    <text evidence="2">Belongs to the cytochrome c oxidase subunit 3 family.</text>
</comment>
<evidence type="ECO:0000256" key="1">
    <source>
        <dbReference type="ARBA" id="ARBA00004651"/>
    </source>
</evidence>
<dbReference type="Proteomes" id="UP000243588">
    <property type="component" value="Unassembled WGS sequence"/>
</dbReference>
<dbReference type="Pfam" id="PF00510">
    <property type="entry name" value="COX3"/>
    <property type="match status" value="1"/>
</dbReference>
<protein>
    <submittedName>
        <fullName evidence="9">Cytochrome c oxidase subunit 3</fullName>
    </submittedName>
</protein>
<feature type="transmembrane region" description="Helical" evidence="7">
    <location>
        <begin position="262"/>
        <end position="286"/>
    </location>
</feature>
<dbReference type="GO" id="GO:0005886">
    <property type="term" value="C:plasma membrane"/>
    <property type="evidence" value="ECO:0007669"/>
    <property type="project" value="UniProtKB-SubCell"/>
</dbReference>
<proteinExistence type="inferred from homology"/>
<comment type="subcellular location">
    <subcellularLocation>
        <location evidence="1">Cell membrane</location>
        <topology evidence="1">Multi-pass membrane protein</topology>
    </subcellularLocation>
</comment>
<gene>
    <name evidence="9" type="ORF">SAMN05421818_10337</name>
</gene>
<dbReference type="InterPro" id="IPR000298">
    <property type="entry name" value="Cyt_c_oxidase-like_su3"/>
</dbReference>
<evidence type="ECO:0000259" key="8">
    <source>
        <dbReference type="PROSITE" id="PS50253"/>
    </source>
</evidence>
<dbReference type="STRING" id="702745.SAMN05421818_10337"/>
<evidence type="ECO:0000256" key="7">
    <source>
        <dbReference type="SAM" id="Phobius"/>
    </source>
</evidence>
<dbReference type="GO" id="GO:0019646">
    <property type="term" value="P:aerobic electron transport chain"/>
    <property type="evidence" value="ECO:0007669"/>
    <property type="project" value="InterPro"/>
</dbReference>
<dbReference type="PANTHER" id="PTHR11403">
    <property type="entry name" value="CYTOCHROME C OXIDASE SUBUNIT III"/>
    <property type="match status" value="1"/>
</dbReference>
<evidence type="ECO:0000256" key="6">
    <source>
        <dbReference type="ARBA" id="ARBA00023136"/>
    </source>
</evidence>
<dbReference type="GO" id="GO:0004129">
    <property type="term" value="F:cytochrome-c oxidase activity"/>
    <property type="evidence" value="ECO:0007669"/>
    <property type="project" value="InterPro"/>
</dbReference>
<dbReference type="PROSITE" id="PS50253">
    <property type="entry name" value="COX3"/>
    <property type="match status" value="1"/>
</dbReference>
<dbReference type="AlphaFoldDB" id="A0A1G8BZ75"/>
<dbReference type="PANTHER" id="PTHR11403:SF2">
    <property type="entry name" value="CYTOCHROME BO(3) UBIQUINOL OXIDASE SUBUNIT 3"/>
    <property type="match status" value="1"/>
</dbReference>
<organism evidence="9 10">
    <name type="scientific">Myroides phaeus</name>
    <dbReference type="NCBI Taxonomy" id="702745"/>
    <lineage>
        <taxon>Bacteria</taxon>
        <taxon>Pseudomonadati</taxon>
        <taxon>Bacteroidota</taxon>
        <taxon>Flavobacteriia</taxon>
        <taxon>Flavobacteriales</taxon>
        <taxon>Flavobacteriaceae</taxon>
        <taxon>Myroides</taxon>
    </lineage>
</organism>
<feature type="transmembrane region" description="Helical" evidence="7">
    <location>
        <begin position="112"/>
        <end position="132"/>
    </location>
</feature>
<keyword evidence="10" id="KW-1185">Reference proteome</keyword>
<feature type="domain" description="Heme-copper oxidase subunit III family profile" evidence="8">
    <location>
        <begin position="1"/>
        <end position="326"/>
    </location>
</feature>
<evidence type="ECO:0000256" key="5">
    <source>
        <dbReference type="ARBA" id="ARBA00022989"/>
    </source>
</evidence>
<evidence type="ECO:0000256" key="4">
    <source>
        <dbReference type="ARBA" id="ARBA00022692"/>
    </source>
</evidence>